<dbReference type="SUPFAM" id="SSF53335">
    <property type="entry name" value="S-adenosyl-L-methionine-dependent methyltransferases"/>
    <property type="match status" value="1"/>
</dbReference>
<sequence length="271" mass="31603">MEPVFDIELKLLLEAVYLRYQHDFRQYTVASLRRRMQQAMDKFDCRTLSQLQDKVLHEPEVFSQMLQYFTVQVSEMFRDPEYFRALREHVLPVLRTYPSLKIWVAGCSTGEEVWSLAILLAEEELLERTLIYATDINPEALKAAEAGIYPLERIPQFTLNYQRAGGRKSLSEYYSAAYDGVRFQPALKRQIVFADHSLATDGVFSEVQLVSCRNVLIYFNRELQDRALGLFHEALVHRGFLGIGPKENLRYSAHAHQFRAIAPMEKIYQRL</sequence>
<keyword evidence="3" id="KW-1185">Reference proteome</keyword>
<dbReference type="InterPro" id="IPR050903">
    <property type="entry name" value="Bact_Chemotaxis_MeTrfase"/>
</dbReference>
<reference evidence="2 3" key="1">
    <citation type="submission" date="2017-06" db="EMBL/GenBank/DDBJ databases">
        <authorList>
            <person name="Kim H.J."/>
            <person name="Triplett B.A."/>
        </authorList>
    </citation>
    <scope>NUCLEOTIDE SEQUENCE [LARGE SCALE GENOMIC DNA]</scope>
    <source>
        <strain evidence="2 3">U15</strain>
    </source>
</reference>
<dbReference type="OrthoDB" id="9816309at2"/>
<dbReference type="InterPro" id="IPR029063">
    <property type="entry name" value="SAM-dependent_MTases_sf"/>
</dbReference>
<dbReference type="GO" id="GO:0032259">
    <property type="term" value="P:methylation"/>
    <property type="evidence" value="ECO:0007669"/>
    <property type="project" value="UniProtKB-KW"/>
</dbReference>
<dbReference type="Gene3D" id="3.40.50.150">
    <property type="entry name" value="Vaccinia Virus protein VP39"/>
    <property type="match status" value="1"/>
</dbReference>
<dbReference type="InterPro" id="IPR000780">
    <property type="entry name" value="CheR_MeTrfase"/>
</dbReference>
<protein>
    <submittedName>
        <fullName evidence="2">MCP methyltransferase, CheR-type</fullName>
    </submittedName>
</protein>
<dbReference type="PRINTS" id="PR00996">
    <property type="entry name" value="CHERMTFRASE"/>
</dbReference>
<dbReference type="AlphaFoldDB" id="A0A239C2H1"/>
<organism evidence="2 3">
    <name type="scientific">Noviherbaspirillum humi</name>
    <dbReference type="NCBI Taxonomy" id="1688639"/>
    <lineage>
        <taxon>Bacteria</taxon>
        <taxon>Pseudomonadati</taxon>
        <taxon>Pseudomonadota</taxon>
        <taxon>Betaproteobacteria</taxon>
        <taxon>Burkholderiales</taxon>
        <taxon>Oxalobacteraceae</taxon>
        <taxon>Noviherbaspirillum</taxon>
    </lineage>
</organism>
<dbReference type="Proteomes" id="UP000198284">
    <property type="component" value="Unassembled WGS sequence"/>
</dbReference>
<evidence type="ECO:0000259" key="1">
    <source>
        <dbReference type="PROSITE" id="PS50123"/>
    </source>
</evidence>
<dbReference type="PANTHER" id="PTHR24422:SF8">
    <property type="entry name" value="CHEMOTAXIS PROTEIN"/>
    <property type="match status" value="1"/>
</dbReference>
<accession>A0A239C2H1</accession>
<dbReference type="EMBL" id="FZOT01000001">
    <property type="protein sequence ID" value="SNS14320.1"/>
    <property type="molecule type" value="Genomic_DNA"/>
</dbReference>
<name>A0A239C2H1_9BURK</name>
<dbReference type="SMART" id="SM00138">
    <property type="entry name" value="MeTrc"/>
    <property type="match status" value="1"/>
</dbReference>
<dbReference type="Pfam" id="PF03705">
    <property type="entry name" value="CheR_N"/>
    <property type="match status" value="1"/>
</dbReference>
<keyword evidence="2" id="KW-0489">Methyltransferase</keyword>
<dbReference type="Pfam" id="PF01739">
    <property type="entry name" value="CheR"/>
    <property type="match status" value="1"/>
</dbReference>
<dbReference type="PROSITE" id="PS50123">
    <property type="entry name" value="CHER"/>
    <property type="match status" value="1"/>
</dbReference>
<dbReference type="PANTHER" id="PTHR24422">
    <property type="entry name" value="CHEMOTAXIS PROTEIN METHYLTRANSFERASE"/>
    <property type="match status" value="1"/>
</dbReference>
<evidence type="ECO:0000313" key="3">
    <source>
        <dbReference type="Proteomes" id="UP000198284"/>
    </source>
</evidence>
<evidence type="ECO:0000313" key="2">
    <source>
        <dbReference type="EMBL" id="SNS14320.1"/>
    </source>
</evidence>
<gene>
    <name evidence="2" type="ORF">SAMN06265795_101219</name>
</gene>
<dbReference type="GO" id="GO:0008757">
    <property type="term" value="F:S-adenosylmethionine-dependent methyltransferase activity"/>
    <property type="evidence" value="ECO:0007669"/>
    <property type="project" value="InterPro"/>
</dbReference>
<keyword evidence="2" id="KW-0808">Transferase</keyword>
<dbReference type="InterPro" id="IPR022642">
    <property type="entry name" value="CheR_C"/>
</dbReference>
<proteinExistence type="predicted"/>
<feature type="domain" description="CheR-type methyltransferase" evidence="1">
    <location>
        <begin position="1"/>
        <end position="249"/>
    </location>
</feature>
<dbReference type="InterPro" id="IPR022641">
    <property type="entry name" value="CheR_N"/>
</dbReference>
<dbReference type="RefSeq" id="WP_089397449.1">
    <property type="nucleotide sequence ID" value="NZ_FZOT01000001.1"/>
</dbReference>